<dbReference type="EMBL" id="JACMRX010000006">
    <property type="protein sequence ID" value="KAF7987454.1"/>
    <property type="molecule type" value="Genomic_DNA"/>
</dbReference>
<dbReference type="OrthoDB" id="1928974at2759"/>
<sequence>MDSLANYGSDGENSDYSEDSKNIKGKSTSTSKEQLNDNYEPMQMDMSEESNNNNNNNNNSSENNSENGRGKSQSPVESCSGPKSDSSSRRLSSNQRNSVGDDKHRESRGASGDSKHERHRHEDRTSSSSSSRRHNDDKRRENDYKNKKHHDDDDDNRKSRDYERKKEKYLTNKNDKRDDKTSDKFERDYRDDSHKEKKRDRDRRNSRRDRKERHRDDISYRSSSSSSSNYKDRRSRSRSKERTIQQSRPMSYREEKNRNKLAKLENLGIELKTPDNIIPTSGIEQNYYNPLTASTQGKYAEQIQKRKLLWANKAKQDEGNKTAAVGSTNTWLATTFTQDQDGKMTAKFKRLMGIKGEVAATTAASSSSTQSPGQKPDILKKQEEMFSNMEQQYEVARATTHTQRGVGLGYASSGYQFTR</sequence>
<accession>A0A835CLL2</accession>
<dbReference type="PANTHER" id="PTHR22426:SF2">
    <property type="entry name" value="ARGININE_SERINE-RICH COILED-COIL PROTEIN 2"/>
    <property type="match status" value="1"/>
</dbReference>
<feature type="compositionally biased region" description="Low complexity" evidence="1">
    <location>
        <begin position="220"/>
        <end position="229"/>
    </location>
</feature>
<feature type="compositionally biased region" description="Basic residues" evidence="1">
    <location>
        <begin position="196"/>
        <end position="213"/>
    </location>
</feature>
<comment type="caution">
    <text evidence="3">The sequence shown here is derived from an EMBL/GenBank/DDBJ whole genome shotgun (WGS) entry which is preliminary data.</text>
</comment>
<dbReference type="Proteomes" id="UP000639338">
    <property type="component" value="Unassembled WGS sequence"/>
</dbReference>
<dbReference type="Pfam" id="PF15477">
    <property type="entry name" value="SMAP"/>
    <property type="match status" value="1"/>
</dbReference>
<evidence type="ECO:0000256" key="1">
    <source>
        <dbReference type="SAM" id="MobiDB-lite"/>
    </source>
</evidence>
<gene>
    <name evidence="3" type="ORF">HCN44_003216</name>
</gene>
<dbReference type="AlphaFoldDB" id="A0A835CLL2"/>
<feature type="compositionally biased region" description="Low complexity" evidence="1">
    <location>
        <begin position="78"/>
        <end position="98"/>
    </location>
</feature>
<keyword evidence="4" id="KW-1185">Reference proteome</keyword>
<feature type="domain" description="Small acidic protein-like" evidence="2">
    <location>
        <begin position="331"/>
        <end position="409"/>
    </location>
</feature>
<evidence type="ECO:0000313" key="4">
    <source>
        <dbReference type="Proteomes" id="UP000639338"/>
    </source>
</evidence>
<feature type="compositionally biased region" description="Low complexity" evidence="1">
    <location>
        <begin position="49"/>
        <end position="67"/>
    </location>
</feature>
<evidence type="ECO:0000259" key="2">
    <source>
        <dbReference type="Pfam" id="PF15477"/>
    </source>
</evidence>
<dbReference type="PANTHER" id="PTHR22426">
    <property type="entry name" value="ARGININE_SERINE-RICH COILED-COIL PROTEIN 2"/>
    <property type="match status" value="1"/>
</dbReference>
<feature type="compositionally biased region" description="Polar residues" evidence="1">
    <location>
        <begin position="25"/>
        <end position="37"/>
    </location>
</feature>
<protein>
    <recommendedName>
        <fullName evidence="2">Small acidic protein-like domain-containing protein</fullName>
    </recommendedName>
</protein>
<dbReference type="InterPro" id="IPR028124">
    <property type="entry name" value="SMAP_dom"/>
</dbReference>
<feature type="region of interest" description="Disordered" evidence="1">
    <location>
        <begin position="1"/>
        <end position="259"/>
    </location>
</feature>
<proteinExistence type="predicted"/>
<feature type="compositionally biased region" description="Basic and acidic residues" evidence="1">
    <location>
        <begin position="99"/>
        <end position="125"/>
    </location>
</feature>
<organism evidence="3 4">
    <name type="scientific">Aphidius gifuensis</name>
    <name type="common">Parasitoid wasp</name>
    <dbReference type="NCBI Taxonomy" id="684658"/>
    <lineage>
        <taxon>Eukaryota</taxon>
        <taxon>Metazoa</taxon>
        <taxon>Ecdysozoa</taxon>
        <taxon>Arthropoda</taxon>
        <taxon>Hexapoda</taxon>
        <taxon>Insecta</taxon>
        <taxon>Pterygota</taxon>
        <taxon>Neoptera</taxon>
        <taxon>Endopterygota</taxon>
        <taxon>Hymenoptera</taxon>
        <taxon>Apocrita</taxon>
        <taxon>Ichneumonoidea</taxon>
        <taxon>Braconidae</taxon>
        <taxon>Aphidiinae</taxon>
        <taxon>Aphidius</taxon>
    </lineage>
</organism>
<reference evidence="3 4" key="1">
    <citation type="submission" date="2020-08" db="EMBL/GenBank/DDBJ databases">
        <title>Aphidius gifuensis genome sequencing and assembly.</title>
        <authorList>
            <person name="Du Z."/>
        </authorList>
    </citation>
    <scope>NUCLEOTIDE SEQUENCE [LARGE SCALE GENOMIC DNA]</scope>
    <source>
        <strain evidence="3">YNYX2018</strain>
        <tissue evidence="3">Adults</tissue>
    </source>
</reference>
<name>A0A835CLL2_APHGI</name>
<evidence type="ECO:0000313" key="3">
    <source>
        <dbReference type="EMBL" id="KAF7987454.1"/>
    </source>
</evidence>
<feature type="compositionally biased region" description="Basic and acidic residues" evidence="1">
    <location>
        <begin position="133"/>
        <end position="195"/>
    </location>
</feature>